<gene>
    <name evidence="1" type="ORF">rCG_27728</name>
</gene>
<organism evidence="1 2">
    <name type="scientific">Rattus norvegicus</name>
    <name type="common">Rat</name>
    <dbReference type="NCBI Taxonomy" id="10116"/>
    <lineage>
        <taxon>Eukaryota</taxon>
        <taxon>Metazoa</taxon>
        <taxon>Chordata</taxon>
        <taxon>Craniata</taxon>
        <taxon>Vertebrata</taxon>
        <taxon>Euteleostomi</taxon>
        <taxon>Mammalia</taxon>
        <taxon>Eutheria</taxon>
        <taxon>Euarchontoglires</taxon>
        <taxon>Glires</taxon>
        <taxon>Rodentia</taxon>
        <taxon>Myomorpha</taxon>
        <taxon>Muroidea</taxon>
        <taxon>Muridae</taxon>
        <taxon>Murinae</taxon>
        <taxon>Rattus</taxon>
    </lineage>
</organism>
<name>A6KBE5_RAT</name>
<dbReference type="Proteomes" id="UP000234681">
    <property type="component" value="Chromosome 6"/>
</dbReference>
<dbReference type="AlphaFoldDB" id="A6KBE5"/>
<dbReference type="EMBL" id="CH474034">
    <property type="protein sequence ID" value="EDL97586.1"/>
    <property type="molecule type" value="Genomic_DNA"/>
</dbReference>
<accession>A6KBE5</accession>
<reference evidence="1 2" key="1">
    <citation type="submission" date="2005-09" db="EMBL/GenBank/DDBJ databases">
        <authorList>
            <person name="Mural R.J."/>
            <person name="Li P.W."/>
            <person name="Adams M.D."/>
            <person name="Amanatides P.G."/>
            <person name="Baden-Tillson H."/>
            <person name="Barnstead M."/>
            <person name="Chin S.H."/>
            <person name="Dew I."/>
            <person name="Evans C.A."/>
            <person name="Ferriera S."/>
            <person name="Flanigan M."/>
            <person name="Fosler C."/>
            <person name="Glodek A."/>
            <person name="Gu Z."/>
            <person name="Holt R.A."/>
            <person name="Jennings D."/>
            <person name="Kraft C.L."/>
            <person name="Lu F."/>
            <person name="Nguyen T."/>
            <person name="Nusskern D.R."/>
            <person name="Pfannkoch C.M."/>
            <person name="Sitter C."/>
            <person name="Sutton G.G."/>
            <person name="Venter J.C."/>
            <person name="Wang Z."/>
            <person name="Woodage T."/>
            <person name="Zheng X.H."/>
            <person name="Zhong F."/>
        </authorList>
    </citation>
    <scope>NUCLEOTIDE SEQUENCE [LARGE SCALE GENOMIC DNA]</scope>
    <source>
        <strain>BN</strain>
        <strain evidence="2">Sprague-Dawley</strain>
    </source>
</reference>
<evidence type="ECO:0000313" key="2">
    <source>
        <dbReference type="Proteomes" id="UP000234681"/>
    </source>
</evidence>
<proteinExistence type="predicted"/>
<sequence>MLANQALQCQEWTCRIHVSKFCDPIAPSSRDPGLENKIYH</sequence>
<evidence type="ECO:0000313" key="1">
    <source>
        <dbReference type="EMBL" id="EDL97586.1"/>
    </source>
</evidence>
<protein>
    <submittedName>
        <fullName evidence="1">RCG27728</fullName>
    </submittedName>
</protein>